<dbReference type="PANTHER" id="PTHR13683:SF826">
    <property type="entry name" value="ASPARTYL PROTEASE FAMILY PROTEIN 1"/>
    <property type="match status" value="1"/>
</dbReference>
<organism evidence="6 7">
    <name type="scientific">Citrullus colocynthis</name>
    <name type="common">colocynth</name>
    <dbReference type="NCBI Taxonomy" id="252529"/>
    <lineage>
        <taxon>Eukaryota</taxon>
        <taxon>Viridiplantae</taxon>
        <taxon>Streptophyta</taxon>
        <taxon>Embryophyta</taxon>
        <taxon>Tracheophyta</taxon>
        <taxon>Spermatophyta</taxon>
        <taxon>Magnoliopsida</taxon>
        <taxon>eudicotyledons</taxon>
        <taxon>Gunneridae</taxon>
        <taxon>Pentapetalae</taxon>
        <taxon>rosids</taxon>
        <taxon>fabids</taxon>
        <taxon>Cucurbitales</taxon>
        <taxon>Cucurbitaceae</taxon>
        <taxon>Benincaseae</taxon>
        <taxon>Citrullus</taxon>
    </lineage>
</organism>
<evidence type="ECO:0000259" key="5">
    <source>
        <dbReference type="PROSITE" id="PS51767"/>
    </source>
</evidence>
<dbReference type="Proteomes" id="UP001642487">
    <property type="component" value="Chromosome 4"/>
</dbReference>
<dbReference type="Gene3D" id="2.40.70.10">
    <property type="entry name" value="Acid Proteases"/>
    <property type="match status" value="2"/>
</dbReference>
<proteinExistence type="inferred from homology"/>
<dbReference type="PRINTS" id="PR00792">
    <property type="entry name" value="PEPSIN"/>
</dbReference>
<dbReference type="EMBL" id="OZ021738">
    <property type="protein sequence ID" value="CAK9320778.1"/>
    <property type="molecule type" value="Genomic_DNA"/>
</dbReference>
<evidence type="ECO:0000256" key="4">
    <source>
        <dbReference type="SAM" id="SignalP"/>
    </source>
</evidence>
<keyword evidence="7" id="KW-1185">Reference proteome</keyword>
<dbReference type="InterPro" id="IPR021109">
    <property type="entry name" value="Peptidase_aspartic_dom_sf"/>
</dbReference>
<keyword evidence="2" id="KW-0645">Protease</keyword>
<name>A0ABP0YJW1_9ROSI</name>
<dbReference type="InterPro" id="IPR032861">
    <property type="entry name" value="TAXi_N"/>
</dbReference>
<feature type="compositionally biased region" description="Low complexity" evidence="3">
    <location>
        <begin position="474"/>
        <end position="500"/>
    </location>
</feature>
<feature type="signal peptide" evidence="4">
    <location>
        <begin position="1"/>
        <end position="29"/>
    </location>
</feature>
<dbReference type="PANTHER" id="PTHR13683">
    <property type="entry name" value="ASPARTYL PROTEASES"/>
    <property type="match status" value="1"/>
</dbReference>
<sequence length="555" mass="59281">MAWAFNSGAQMLLVLSVFLLAGGLRSGNASTFKFNIHHRFSDSVKGILHSEGLPEKHTPGYYATMVHRDRFVRGRRLATTNVDTQLTFAYGNDTFFIPELGFLYYANISVGTPSLDFFVALDTGSDLFWLPCECRSCFTYLNTTDGGKFMLNHYSPNDSTTSSTVPCSNSLCELSNQCTSNQNMCPYEINYLSANTSSIGYLVEDVLHLATDDSLLKPVEAKITFGCGKVQTGIFAKSAAPNGLIGLGMEKISVPSFLADQGLTSNSFSMCFGLDGYGRIDFGDTGPAGQKQTPFNSMLHFPSYNVTFNEIIVGGKTNNVPFTAIFDSGTSFTYLTEPAYSTISKQMDAGMTLQPFSFGSNFPFEYCYELPANSSGIRRPVLNFTMKGGNDFVPEDLFIVVPIDDTGSRRAACLAIVKSHDIDLIGQNFMTGYRIVFNRDKMVLGWSPSDCYDNGDGAPSGNTPPSDSPPADSPPANNSPPSDASPPADNSPPSDASPPSGDSPPAPSSPGGSPPPAPSTPGGSTGFPKLGEGDASRLNPLASLFVAVLVILAAV</sequence>
<dbReference type="InterPro" id="IPR033121">
    <property type="entry name" value="PEPTIDASE_A1"/>
</dbReference>
<evidence type="ECO:0000313" key="7">
    <source>
        <dbReference type="Proteomes" id="UP001642487"/>
    </source>
</evidence>
<dbReference type="InterPro" id="IPR001461">
    <property type="entry name" value="Aspartic_peptidase_A1"/>
</dbReference>
<evidence type="ECO:0000256" key="1">
    <source>
        <dbReference type="ARBA" id="ARBA00007447"/>
    </source>
</evidence>
<feature type="compositionally biased region" description="Pro residues" evidence="3">
    <location>
        <begin position="501"/>
        <end position="519"/>
    </location>
</feature>
<protein>
    <recommendedName>
        <fullName evidence="5">Peptidase A1 domain-containing protein</fullName>
    </recommendedName>
</protein>
<feature type="region of interest" description="Disordered" evidence="3">
    <location>
        <begin position="454"/>
        <end position="536"/>
    </location>
</feature>
<evidence type="ECO:0000256" key="3">
    <source>
        <dbReference type="SAM" id="MobiDB-lite"/>
    </source>
</evidence>
<comment type="similarity">
    <text evidence="1 2">Belongs to the peptidase A1 family.</text>
</comment>
<dbReference type="PROSITE" id="PS00141">
    <property type="entry name" value="ASP_PROTEASE"/>
    <property type="match status" value="2"/>
</dbReference>
<dbReference type="InterPro" id="IPR001969">
    <property type="entry name" value="Aspartic_peptidase_AS"/>
</dbReference>
<evidence type="ECO:0000313" key="6">
    <source>
        <dbReference type="EMBL" id="CAK9320778.1"/>
    </source>
</evidence>
<keyword evidence="4" id="KW-0732">Signal</keyword>
<dbReference type="PROSITE" id="PS51767">
    <property type="entry name" value="PEPTIDASE_A1"/>
    <property type="match status" value="1"/>
</dbReference>
<keyword evidence="2" id="KW-0064">Aspartyl protease</keyword>
<keyword evidence="2" id="KW-0378">Hydrolase</keyword>
<dbReference type="InterPro" id="IPR032799">
    <property type="entry name" value="TAXi_C"/>
</dbReference>
<feature type="domain" description="Peptidase A1" evidence="5">
    <location>
        <begin position="104"/>
        <end position="447"/>
    </location>
</feature>
<reference evidence="6 7" key="1">
    <citation type="submission" date="2024-03" db="EMBL/GenBank/DDBJ databases">
        <authorList>
            <person name="Gkanogiannis A."/>
            <person name="Becerra Lopez-Lavalle L."/>
        </authorList>
    </citation>
    <scope>NUCLEOTIDE SEQUENCE [LARGE SCALE GENOMIC DNA]</scope>
</reference>
<dbReference type="Pfam" id="PF14543">
    <property type="entry name" value="TAXi_N"/>
    <property type="match status" value="1"/>
</dbReference>
<accession>A0ABP0YJW1</accession>
<feature type="chain" id="PRO_5046374733" description="Peptidase A1 domain-containing protein" evidence="4">
    <location>
        <begin position="30"/>
        <end position="555"/>
    </location>
</feature>
<dbReference type="SUPFAM" id="SSF50630">
    <property type="entry name" value="Acid proteases"/>
    <property type="match status" value="1"/>
</dbReference>
<gene>
    <name evidence="6" type="ORF">CITCOLO1_LOCUS12834</name>
</gene>
<dbReference type="Pfam" id="PF14541">
    <property type="entry name" value="TAXi_C"/>
    <property type="match status" value="1"/>
</dbReference>
<evidence type="ECO:0000256" key="2">
    <source>
        <dbReference type="RuleBase" id="RU000454"/>
    </source>
</evidence>